<organism evidence="1 2">
    <name type="scientific">Paenibacillus baekrokdamisoli</name>
    <dbReference type="NCBI Taxonomy" id="1712516"/>
    <lineage>
        <taxon>Bacteria</taxon>
        <taxon>Bacillati</taxon>
        <taxon>Bacillota</taxon>
        <taxon>Bacilli</taxon>
        <taxon>Bacillales</taxon>
        <taxon>Paenibacillaceae</taxon>
        <taxon>Paenibacillus</taxon>
    </lineage>
</organism>
<dbReference type="RefSeq" id="WP_125654776.1">
    <property type="nucleotide sequence ID" value="NZ_AP019308.1"/>
</dbReference>
<proteinExistence type="predicted"/>
<dbReference type="Proteomes" id="UP000275368">
    <property type="component" value="Chromosome"/>
</dbReference>
<reference evidence="1 2" key="1">
    <citation type="submission" date="2018-11" db="EMBL/GenBank/DDBJ databases">
        <title>Complete genome sequence of Paenibacillus baekrokdamisoli strain KCTC 33723.</title>
        <authorList>
            <person name="Kang S.W."/>
            <person name="Lee K.C."/>
            <person name="Kim K.K."/>
            <person name="Kim J.S."/>
            <person name="Kim D.S."/>
            <person name="Ko S.H."/>
            <person name="Yang S.H."/>
            <person name="Lee J.S."/>
        </authorList>
    </citation>
    <scope>NUCLEOTIDE SEQUENCE [LARGE SCALE GENOMIC DNA]</scope>
    <source>
        <strain evidence="1 2">KCTC 33723</strain>
    </source>
</reference>
<keyword evidence="2" id="KW-1185">Reference proteome</keyword>
<protein>
    <submittedName>
        <fullName evidence="1">Uncharacterized protein</fullName>
    </submittedName>
</protein>
<accession>A0A3G9J5G4</accession>
<sequence>MKKCIQFWIHEYENQNYIRFSIVDNINYRAVRIISFFAKNEMFEGFGKVGVLRIDLASIMTKAIPTAKQRVIALKNSGYQELMSNPIMPFEHYYVKAR</sequence>
<name>A0A3G9J5G4_9BACL</name>
<evidence type="ECO:0000313" key="1">
    <source>
        <dbReference type="EMBL" id="BBH20023.1"/>
    </source>
</evidence>
<dbReference type="AlphaFoldDB" id="A0A3G9J5G4"/>
<dbReference type="KEGG" id="pbk:Back11_13680"/>
<gene>
    <name evidence="1" type="ORF">Back11_13680</name>
</gene>
<dbReference type="EMBL" id="AP019308">
    <property type="protein sequence ID" value="BBH20023.1"/>
    <property type="molecule type" value="Genomic_DNA"/>
</dbReference>
<dbReference type="OrthoDB" id="359038at2"/>
<evidence type="ECO:0000313" key="2">
    <source>
        <dbReference type="Proteomes" id="UP000275368"/>
    </source>
</evidence>